<dbReference type="InterPro" id="IPR018841">
    <property type="entry name" value="DUF2442"/>
</dbReference>
<reference evidence="1" key="1">
    <citation type="submission" date="2020-10" db="EMBL/GenBank/DDBJ databases">
        <authorList>
            <person name="Gilroy R."/>
        </authorList>
    </citation>
    <scope>NUCLEOTIDE SEQUENCE</scope>
    <source>
        <strain evidence="1">D3-1215</strain>
    </source>
</reference>
<reference evidence="1" key="2">
    <citation type="journal article" date="2021" name="PeerJ">
        <title>Extensive microbial diversity within the chicken gut microbiome revealed by metagenomics and culture.</title>
        <authorList>
            <person name="Gilroy R."/>
            <person name="Ravi A."/>
            <person name="Getino M."/>
            <person name="Pursley I."/>
            <person name="Horton D.L."/>
            <person name="Alikhan N.F."/>
            <person name="Baker D."/>
            <person name="Gharbi K."/>
            <person name="Hall N."/>
            <person name="Watson M."/>
            <person name="Adriaenssens E.M."/>
            <person name="Foster-Nyarko E."/>
            <person name="Jarju S."/>
            <person name="Secka A."/>
            <person name="Antonio M."/>
            <person name="Oren A."/>
            <person name="Chaudhuri R.R."/>
            <person name="La Ragione R."/>
            <person name="Hildebrand F."/>
            <person name="Pallen M.J."/>
        </authorList>
    </citation>
    <scope>NUCLEOTIDE SEQUENCE</scope>
    <source>
        <strain evidence="1">D3-1215</strain>
    </source>
</reference>
<dbReference type="Pfam" id="PF10387">
    <property type="entry name" value="DUF2442"/>
    <property type="match status" value="1"/>
</dbReference>
<dbReference type="SUPFAM" id="SSF143880">
    <property type="entry name" value="NE0471 N-terminal domain-like"/>
    <property type="match status" value="1"/>
</dbReference>
<name>A0A9D9HF51_9BACT</name>
<comment type="caution">
    <text evidence="1">The sequence shown here is derived from an EMBL/GenBank/DDBJ whole genome shotgun (WGS) entry which is preliminary data.</text>
</comment>
<accession>A0A9D9HF51</accession>
<evidence type="ECO:0000313" key="1">
    <source>
        <dbReference type="EMBL" id="MBO8447512.1"/>
    </source>
</evidence>
<dbReference type="Gene3D" id="3.30.2020.10">
    <property type="entry name" value="NE0471-like N-terminal domain"/>
    <property type="match status" value="1"/>
</dbReference>
<dbReference type="AlphaFoldDB" id="A0A9D9HF51"/>
<gene>
    <name evidence="1" type="ORF">IAC32_07205</name>
</gene>
<organism evidence="1 2">
    <name type="scientific">Candidatus Enterocola intestinipullorum</name>
    <dbReference type="NCBI Taxonomy" id="2840783"/>
    <lineage>
        <taxon>Bacteria</taxon>
        <taxon>Pseudomonadati</taxon>
        <taxon>Bacteroidota</taxon>
        <taxon>Bacteroidia</taxon>
        <taxon>Bacteroidales</taxon>
        <taxon>Candidatus Enterocola</taxon>
    </lineage>
</organism>
<evidence type="ECO:0000313" key="2">
    <source>
        <dbReference type="Proteomes" id="UP000823637"/>
    </source>
</evidence>
<dbReference type="InterPro" id="IPR036782">
    <property type="entry name" value="NE0471-like_N"/>
</dbReference>
<dbReference type="EMBL" id="JADIMR010000106">
    <property type="protein sequence ID" value="MBO8447512.1"/>
    <property type="molecule type" value="Genomic_DNA"/>
</dbReference>
<sequence length="83" mass="9816">MAQSYEILTVEDAKYVKDYVLRIRFSNGVEKLYDFSKELSKGICAKLRDIDYFKKFTLDPFTIDWNNEIGFAPEYLYENGQPL</sequence>
<protein>
    <submittedName>
        <fullName evidence="1">DUF2442 domain-containing protein</fullName>
    </submittedName>
</protein>
<dbReference type="Proteomes" id="UP000823637">
    <property type="component" value="Unassembled WGS sequence"/>
</dbReference>
<proteinExistence type="predicted"/>